<comment type="caution">
    <text evidence="2">The sequence shown here is derived from an EMBL/GenBank/DDBJ whole genome shotgun (WGS) entry which is preliminary data.</text>
</comment>
<dbReference type="AlphaFoldDB" id="A0A2P4SF33"/>
<dbReference type="EMBL" id="PPHD01055390">
    <property type="protein sequence ID" value="POI22729.1"/>
    <property type="molecule type" value="Genomic_DNA"/>
</dbReference>
<organism evidence="2 3">
    <name type="scientific">Bambusicola thoracicus</name>
    <name type="common">Chinese bamboo-partridge</name>
    <name type="synonym">Perdix thoracica</name>
    <dbReference type="NCBI Taxonomy" id="9083"/>
    <lineage>
        <taxon>Eukaryota</taxon>
        <taxon>Metazoa</taxon>
        <taxon>Chordata</taxon>
        <taxon>Craniata</taxon>
        <taxon>Vertebrata</taxon>
        <taxon>Euteleostomi</taxon>
        <taxon>Archelosauria</taxon>
        <taxon>Archosauria</taxon>
        <taxon>Dinosauria</taxon>
        <taxon>Saurischia</taxon>
        <taxon>Theropoda</taxon>
        <taxon>Coelurosauria</taxon>
        <taxon>Aves</taxon>
        <taxon>Neognathae</taxon>
        <taxon>Galloanserae</taxon>
        <taxon>Galliformes</taxon>
        <taxon>Phasianidae</taxon>
        <taxon>Perdicinae</taxon>
        <taxon>Bambusicola</taxon>
    </lineage>
</organism>
<accession>A0A2P4SF33</accession>
<feature type="non-terminal residue" evidence="2">
    <location>
        <position position="148"/>
    </location>
</feature>
<dbReference type="PANTHER" id="PTHR22881">
    <property type="entry name" value="BROMODOMAIN CONTAINING PROTEIN"/>
    <property type="match status" value="1"/>
</dbReference>
<dbReference type="GO" id="GO:0005634">
    <property type="term" value="C:nucleus"/>
    <property type="evidence" value="ECO:0007669"/>
    <property type="project" value="TreeGrafter"/>
</dbReference>
<protein>
    <submittedName>
        <fullName evidence="2">Uncharacterized protein</fullName>
    </submittedName>
</protein>
<name>A0A2P4SF33_BAMTH</name>
<feature type="compositionally biased region" description="Basic and acidic residues" evidence="1">
    <location>
        <begin position="70"/>
        <end position="105"/>
    </location>
</feature>
<evidence type="ECO:0000256" key="1">
    <source>
        <dbReference type="SAM" id="MobiDB-lite"/>
    </source>
</evidence>
<feature type="compositionally biased region" description="Basic residues" evidence="1">
    <location>
        <begin position="58"/>
        <end position="69"/>
    </location>
</feature>
<proteinExistence type="predicted"/>
<keyword evidence="3" id="KW-1185">Reference proteome</keyword>
<sequence length="148" mass="17331">MGKKHKKHKSDKHPYEEYVEKPLKLVLKVGGNEVAELSTGSAGLDSSLYEDKSEHEKHKDRKRKKRKKGEKQVPGEEKEKRKRKVKEDKRKRDREHPDSEGEQELKCQTPIRLELSPEKPLTSTLSKQEEVEQTPLQEALNQLMRQLQ</sequence>
<gene>
    <name evidence="2" type="ORF">CIB84_013522</name>
</gene>
<dbReference type="GO" id="GO:0006357">
    <property type="term" value="P:regulation of transcription by RNA polymerase II"/>
    <property type="evidence" value="ECO:0007669"/>
    <property type="project" value="TreeGrafter"/>
</dbReference>
<evidence type="ECO:0000313" key="2">
    <source>
        <dbReference type="EMBL" id="POI22729.1"/>
    </source>
</evidence>
<evidence type="ECO:0000313" key="3">
    <source>
        <dbReference type="Proteomes" id="UP000237246"/>
    </source>
</evidence>
<dbReference type="PANTHER" id="PTHR22881:SF12">
    <property type="entry name" value="BROMODOMAIN-CONTAINING PROTEIN 7"/>
    <property type="match status" value="1"/>
</dbReference>
<feature type="region of interest" description="Disordered" evidence="1">
    <location>
        <begin position="36"/>
        <end position="135"/>
    </location>
</feature>
<dbReference type="Proteomes" id="UP000237246">
    <property type="component" value="Unassembled WGS sequence"/>
</dbReference>
<dbReference type="OrthoDB" id="21648at2759"/>
<dbReference type="InterPro" id="IPR051831">
    <property type="entry name" value="Bromodomain_contain_prot"/>
</dbReference>
<reference evidence="2 3" key="1">
    <citation type="submission" date="2018-01" db="EMBL/GenBank/DDBJ databases">
        <title>Comparison of the Chinese Bamboo Partridge and Red Junglefowl genome sequences highlights the importance of demography in genome evolution.</title>
        <authorList>
            <person name="Tiley G.P."/>
            <person name="Kimball R.T."/>
            <person name="Braun E.L."/>
            <person name="Burleigh J.G."/>
        </authorList>
    </citation>
    <scope>NUCLEOTIDE SEQUENCE [LARGE SCALE GENOMIC DNA]</scope>
    <source>
        <strain evidence="2">RTK389</strain>
        <tissue evidence="2">Blood</tissue>
    </source>
</reference>